<dbReference type="Gene3D" id="3.40.50.1820">
    <property type="entry name" value="alpha/beta hydrolase"/>
    <property type="match status" value="1"/>
</dbReference>
<organism evidence="3 4">
    <name type="scientific">Flavihumibacter fluminis</name>
    <dbReference type="NCBI Taxonomy" id="2909236"/>
    <lineage>
        <taxon>Bacteria</taxon>
        <taxon>Pseudomonadati</taxon>
        <taxon>Bacteroidota</taxon>
        <taxon>Chitinophagia</taxon>
        <taxon>Chitinophagales</taxon>
        <taxon>Chitinophagaceae</taxon>
        <taxon>Flavihumibacter</taxon>
    </lineage>
</organism>
<protein>
    <submittedName>
        <fullName evidence="3">Prolyl oligopeptidase family serine peptidase</fullName>
    </submittedName>
</protein>
<accession>A0ABS9BHU3</accession>
<dbReference type="SUPFAM" id="SSF53474">
    <property type="entry name" value="alpha/beta-Hydrolases"/>
    <property type="match status" value="1"/>
</dbReference>
<evidence type="ECO:0000259" key="2">
    <source>
        <dbReference type="Pfam" id="PF00326"/>
    </source>
</evidence>
<gene>
    <name evidence="3" type="ORF">L0U88_08885</name>
</gene>
<dbReference type="SUPFAM" id="SSF82171">
    <property type="entry name" value="DPP6 N-terminal domain-like"/>
    <property type="match status" value="1"/>
</dbReference>
<keyword evidence="1" id="KW-0378">Hydrolase</keyword>
<feature type="domain" description="Peptidase S9 prolyl oligopeptidase catalytic" evidence="2">
    <location>
        <begin position="775"/>
        <end position="955"/>
    </location>
</feature>
<proteinExistence type="predicted"/>
<comment type="caution">
    <text evidence="3">The sequence shown here is derived from an EMBL/GenBank/DDBJ whole genome shotgun (WGS) entry which is preliminary data.</text>
</comment>
<evidence type="ECO:0000313" key="3">
    <source>
        <dbReference type="EMBL" id="MCF1714739.1"/>
    </source>
</evidence>
<dbReference type="InterPro" id="IPR029058">
    <property type="entry name" value="AB_hydrolase_fold"/>
</dbReference>
<keyword evidence="4" id="KW-1185">Reference proteome</keyword>
<dbReference type="EMBL" id="JAKEVY010000002">
    <property type="protein sequence ID" value="MCF1714739.1"/>
    <property type="molecule type" value="Genomic_DNA"/>
</dbReference>
<dbReference type="Pfam" id="PF00326">
    <property type="entry name" value="Peptidase_S9"/>
    <property type="match status" value="1"/>
</dbReference>
<dbReference type="PANTHER" id="PTHR42776:SF4">
    <property type="entry name" value="ACYLAMINO-ACID-RELEASING ENZYME"/>
    <property type="match status" value="1"/>
</dbReference>
<dbReference type="Proteomes" id="UP001200145">
    <property type="component" value="Unassembled WGS sequence"/>
</dbReference>
<reference evidence="3 4" key="1">
    <citation type="submission" date="2022-01" db="EMBL/GenBank/DDBJ databases">
        <title>Flavihumibacter sp. nov., isolated from sediment of a river.</title>
        <authorList>
            <person name="Liu H."/>
        </authorList>
    </citation>
    <scope>NUCLEOTIDE SEQUENCE [LARGE SCALE GENOMIC DNA]</scope>
    <source>
        <strain evidence="3 4">RY-1</strain>
    </source>
</reference>
<dbReference type="InterPro" id="IPR001375">
    <property type="entry name" value="Peptidase_S9_cat"/>
</dbReference>
<dbReference type="PANTHER" id="PTHR42776">
    <property type="entry name" value="SERINE PEPTIDASE S9 FAMILY MEMBER"/>
    <property type="match status" value="1"/>
</dbReference>
<name>A0ABS9BHU3_9BACT</name>
<sequence>MRNFCWALFLLISYLPASSQKKPLNHSVYDQWQNIGERILSSDGKWLAYTVVVQEGDGHLSIKSTSGDKSWQFPRCYQAMFSYDSRFLVARIKPFFKDTRQARILKKGPNDMPKDSLLILDLEKGTEQRIAEVKSYQMPPKGGHFLAYNKWKTSPVSPRPVVTDSLTRLQRMLQMADSLNRVSDSLRNKVNEARIKGMAAIQPAKPQATGKKPESVEEGTELIVRDLSTGKEWIHKLVLEYKFAEFGQGLVIEQSRKNNDSLSEARLLWQDFTNNRIDTILSGFQEAKSFAISEAGNRLAFVIQKDSSAKALKKYYQLYYFETGQGKAKELLNRSSPGMSKQLVISPDFSNYFSQNGKRLFFGLAPDRPVKDTSLVEFETAKLDVWNYKDDYLQPQQLVNLSNELRKSWLAVWDQETGSWLQLADDSCETVMPGDEGNATHALGMSNLGYRVEQQWKQDGAVRLYLVDIKTGKRKLITERANRGTVRLSPGGNFVLWYDPIQKHWISYSNQSGLKSVITKSITVPLYDEEHDTPSDAPPHGLMGWKEKDEKVYIYDKYDIWVVDPNGKETAKLLTQGWGRKNKISIRNEVLDREERFLKDGQSLLFQLFDNVSKGYGWKTYTMGAAFIAGNPATLIHPSVVDGAIKAKKSNELLFVKEMPSARDLWLTSLNEAENATAHRKVSELNPQQQQYNWFTVELHKWKMLDGKMSEGLLYKPENFDASKKYPVIFYFYEKNADRRYNYIEPMPVRASVNIAYYTSNGYLVFDPNIYYKTGQPGEDAYNSVVSAARYLSKFKFVDSTKMGLQGHSWGGYQIAYLITRTNMFAAAEAGAPVSNMTSAYGGIRWGTGISRQFQYEKTQSRLGATLWEKPELYIKNSPLFRADKVKTPLLMLHNDKDDAVPWYQGIEYFTALRRLGKPVWMINYNDELHGINERRNRKDWTIRMAQFFDHYLKGAPAPVWMKEGVPATLKGINWGLDY</sequence>
<evidence type="ECO:0000256" key="1">
    <source>
        <dbReference type="ARBA" id="ARBA00022801"/>
    </source>
</evidence>
<dbReference type="RefSeq" id="WP_234865692.1">
    <property type="nucleotide sequence ID" value="NZ_JAKEVY010000002.1"/>
</dbReference>
<evidence type="ECO:0000313" key="4">
    <source>
        <dbReference type="Proteomes" id="UP001200145"/>
    </source>
</evidence>